<keyword evidence="2" id="KW-1185">Reference proteome</keyword>
<organism evidence="1 2">
    <name type="scientific">Mannheimia succiniciproducens (strain KCTC 0769BP / MBEL55E)</name>
    <dbReference type="NCBI Taxonomy" id="221988"/>
    <lineage>
        <taxon>Bacteria</taxon>
        <taxon>Pseudomonadati</taxon>
        <taxon>Pseudomonadota</taxon>
        <taxon>Gammaproteobacteria</taxon>
        <taxon>Pasteurellales</taxon>
        <taxon>Pasteurellaceae</taxon>
        <taxon>Basfia</taxon>
    </lineage>
</organism>
<proteinExistence type="predicted"/>
<reference evidence="1 2" key="1">
    <citation type="journal article" date="2004" name="Nat. Biotechnol.">
        <title>The genome sequence of the capnophilic rumen bacterium Mannheimia succiniciproducens.</title>
        <authorList>
            <person name="Hong S.H."/>
            <person name="Kim J.S."/>
            <person name="Lee S.Y."/>
            <person name="In Y.H."/>
            <person name="Choi S.S."/>
            <person name="Rih J.-K."/>
            <person name="Kim C.H."/>
            <person name="Jeong H."/>
            <person name="Hur C.G."/>
            <person name="Kim J.J."/>
        </authorList>
    </citation>
    <scope>NUCLEOTIDE SEQUENCE [LARGE SCALE GENOMIC DNA]</scope>
    <source>
        <strain evidence="2">KCTC 0769BP / MBEL55E</strain>
    </source>
</reference>
<evidence type="ECO:0000313" key="1">
    <source>
        <dbReference type="EMBL" id="AAU38789.1"/>
    </source>
</evidence>
<gene>
    <name evidence="1" type="ordered locus">MS2182</name>
</gene>
<dbReference type="EMBL" id="AE016827">
    <property type="protein sequence ID" value="AAU38789.1"/>
    <property type="molecule type" value="Genomic_DNA"/>
</dbReference>
<dbReference type="STRING" id="221988.MS2182"/>
<protein>
    <submittedName>
        <fullName evidence="1">Uncharacterized protein</fullName>
    </submittedName>
</protein>
<name>Q65QH1_MANSM</name>
<dbReference type="AlphaFoldDB" id="Q65QH1"/>
<dbReference type="Proteomes" id="UP000000607">
    <property type="component" value="Chromosome"/>
</dbReference>
<evidence type="ECO:0000313" key="2">
    <source>
        <dbReference type="Proteomes" id="UP000000607"/>
    </source>
</evidence>
<accession>Q65QH1</accession>
<dbReference type="KEGG" id="msu:MS2182"/>
<dbReference type="HOGENOM" id="CLU_3063181_0_0_6"/>
<sequence length="53" mass="6391">MSANIATFYEMVNAPTRLSQYFLPHFYCFSDQNAKTIWHIFNSQYNERGYFLN</sequence>